<dbReference type="Gene3D" id="3.30.830.10">
    <property type="entry name" value="Metalloenzyme, LuxS/M16 peptidase-like"/>
    <property type="match status" value="4"/>
</dbReference>
<protein>
    <submittedName>
        <fullName evidence="9">M16 family metallopeptidase</fullName>
    </submittedName>
</protein>
<sequence>MTIFKPLVLAFLLPTLGVQAEHTKQSVTGLTPQAKTILTQDTTSWKMPLPFDQGVKLGKLENGFQYYIRKNTEPENRVTMYLAVKVGSILETDEEQGLAHFLEHMNFNGLKHFPKNELVDYLQKAGVRFGSDLNAYTSFDETVYQLPIASDDPQLLKNGLQVMRDWAQDAMLDTEEIDKERGVIMEELRGSRGAQQRMRDQYFPVLLNGSRYANRLPIGLEEVITKFDPEVIRNFHKKWYRPDLQSLIVVGDIDPEAIESEIKRLFSDMRVEKNPVDRKKYAVELLNKNQFIAVTDPEMQYTVGQILIKHPEEKVKNVGDYRRSLLKDLYNGMLNARLGELSQSANPPFLQAGIGISGFIGGLDNLSAFFVAKPGALDESMKAVVRELERVREFGFTDTEFSRTIISMQKDLERGYAERDKRKSDGFVSAYLEHFLKESPVLSSEDHYRITKELLGTLTLNEVEAIGKEYYVDKNRDVLIMAPEKEKANLPDETKVTAWLAEVSKEKLVAYEDKVSDLPMLAAEPAKGSITGRTELQDIEGKQIVLSNGVKVVLKPTNFKNDEIIIQAFGPGGTSLYSDSDYYSASNAASLVNSSGLGQLNTIELQKYLSDKKANISPYISERTQGLSGNSDKEGLKTAFEMIYGYFTEPRIEDDIFQSTISRSLSSLENRENNPSFVFSEAVQKSLYGDNIRRNPPTAEGIKSIDKDRALAIYKERFADASDFTFTIVGSFTNEEIEPLLEQYVASLPTIDRDNAAKDLKILEPKKGFEKIVHKGQEQKAQVRLSFFGDYDFDEVENLNMQALESALSNKLLERLREEESGVYGTGASVQYSKKPTGRYSLHIGFGTSVDKYQSLISSALDEIRKIKESGPTQSDLDKFFIEQKRQHEVNLRENGFWLRSINSTLNNEEELASIKRLPSDLEKVNVESVKAVANKYLKEQELFKFILLPDQK</sequence>
<keyword evidence="3" id="KW-0378">Hydrolase</keyword>
<keyword evidence="6" id="KW-0732">Signal</keyword>
<dbReference type="PANTHER" id="PTHR43690">
    <property type="entry name" value="NARDILYSIN"/>
    <property type="match status" value="1"/>
</dbReference>
<feature type="domain" description="Peptidase M16 N-terminal" evidence="7">
    <location>
        <begin position="70"/>
        <end position="190"/>
    </location>
</feature>
<feature type="domain" description="Peptidase M16 C-terminal" evidence="8">
    <location>
        <begin position="705"/>
        <end position="879"/>
    </location>
</feature>
<evidence type="ECO:0000256" key="3">
    <source>
        <dbReference type="ARBA" id="ARBA00022801"/>
    </source>
</evidence>
<feature type="domain" description="Peptidase M16 C-terminal" evidence="8">
    <location>
        <begin position="227"/>
        <end position="405"/>
    </location>
</feature>
<feature type="chain" id="PRO_5047345005" evidence="6">
    <location>
        <begin position="21"/>
        <end position="953"/>
    </location>
</feature>
<evidence type="ECO:0000256" key="1">
    <source>
        <dbReference type="ARBA" id="ARBA00007261"/>
    </source>
</evidence>
<evidence type="ECO:0000259" key="7">
    <source>
        <dbReference type="Pfam" id="PF00675"/>
    </source>
</evidence>
<gene>
    <name evidence="9" type="ORF">ACFSQ3_07430</name>
</gene>
<keyword evidence="10" id="KW-1185">Reference proteome</keyword>
<dbReference type="InterPro" id="IPR011765">
    <property type="entry name" value="Pept_M16_N"/>
</dbReference>
<keyword evidence="2" id="KW-0645">Protease</keyword>
<name>A0ABW5NIP0_9SPHI</name>
<reference evidence="10" key="1">
    <citation type="journal article" date="2019" name="Int. J. Syst. Evol. Microbiol.">
        <title>The Global Catalogue of Microorganisms (GCM) 10K type strain sequencing project: providing services to taxonomists for standard genome sequencing and annotation.</title>
        <authorList>
            <consortium name="The Broad Institute Genomics Platform"/>
            <consortium name="The Broad Institute Genome Sequencing Center for Infectious Disease"/>
            <person name="Wu L."/>
            <person name="Ma J."/>
        </authorList>
    </citation>
    <scope>NUCLEOTIDE SEQUENCE [LARGE SCALE GENOMIC DNA]</scope>
    <source>
        <strain evidence="10">KCTC 42248</strain>
    </source>
</reference>
<organism evidence="9 10">
    <name type="scientific">Sphingobacterium corticis</name>
    <dbReference type="NCBI Taxonomy" id="1812823"/>
    <lineage>
        <taxon>Bacteria</taxon>
        <taxon>Pseudomonadati</taxon>
        <taxon>Bacteroidota</taxon>
        <taxon>Sphingobacteriia</taxon>
        <taxon>Sphingobacteriales</taxon>
        <taxon>Sphingobacteriaceae</taxon>
        <taxon>Sphingobacterium</taxon>
    </lineage>
</organism>
<comment type="caution">
    <text evidence="9">The sequence shown here is derived from an EMBL/GenBank/DDBJ whole genome shotgun (WGS) entry which is preliminary data.</text>
</comment>
<evidence type="ECO:0000256" key="2">
    <source>
        <dbReference type="ARBA" id="ARBA00022670"/>
    </source>
</evidence>
<keyword evidence="5" id="KW-0482">Metalloprotease</keyword>
<accession>A0ABW5NIP0</accession>
<dbReference type="EMBL" id="JBHUMA010000006">
    <property type="protein sequence ID" value="MFD2598780.1"/>
    <property type="molecule type" value="Genomic_DNA"/>
</dbReference>
<dbReference type="SUPFAM" id="SSF63411">
    <property type="entry name" value="LuxS/MPP-like metallohydrolase"/>
    <property type="match status" value="4"/>
</dbReference>
<feature type="signal peptide" evidence="6">
    <location>
        <begin position="1"/>
        <end position="20"/>
    </location>
</feature>
<dbReference type="Pfam" id="PF00675">
    <property type="entry name" value="Peptidase_M16"/>
    <property type="match status" value="1"/>
</dbReference>
<dbReference type="InterPro" id="IPR011249">
    <property type="entry name" value="Metalloenz_LuxS/M16"/>
</dbReference>
<dbReference type="Pfam" id="PF05193">
    <property type="entry name" value="Peptidase_M16_C"/>
    <property type="match status" value="2"/>
</dbReference>
<keyword evidence="4" id="KW-0862">Zinc</keyword>
<dbReference type="InterPro" id="IPR050626">
    <property type="entry name" value="Peptidase_M16"/>
</dbReference>
<dbReference type="InterPro" id="IPR007863">
    <property type="entry name" value="Peptidase_M16_C"/>
</dbReference>
<dbReference type="PANTHER" id="PTHR43690:SF34">
    <property type="entry name" value="ZINC PROTEASE PQQL-LIKE"/>
    <property type="match status" value="1"/>
</dbReference>
<comment type="similarity">
    <text evidence="1">Belongs to the peptidase M16 family.</text>
</comment>
<dbReference type="RefSeq" id="WP_380868910.1">
    <property type="nucleotide sequence ID" value="NZ_JBHUMA010000006.1"/>
</dbReference>
<dbReference type="Proteomes" id="UP001597393">
    <property type="component" value="Unassembled WGS sequence"/>
</dbReference>
<evidence type="ECO:0000313" key="9">
    <source>
        <dbReference type="EMBL" id="MFD2598780.1"/>
    </source>
</evidence>
<proteinExistence type="inferred from homology"/>
<evidence type="ECO:0000256" key="6">
    <source>
        <dbReference type="SAM" id="SignalP"/>
    </source>
</evidence>
<evidence type="ECO:0000259" key="8">
    <source>
        <dbReference type="Pfam" id="PF05193"/>
    </source>
</evidence>
<evidence type="ECO:0000256" key="5">
    <source>
        <dbReference type="ARBA" id="ARBA00023049"/>
    </source>
</evidence>
<evidence type="ECO:0000256" key="4">
    <source>
        <dbReference type="ARBA" id="ARBA00022833"/>
    </source>
</evidence>
<evidence type="ECO:0000313" key="10">
    <source>
        <dbReference type="Proteomes" id="UP001597393"/>
    </source>
</evidence>